<dbReference type="PANTHER" id="PTHR47331">
    <property type="entry name" value="PHD-TYPE DOMAIN-CONTAINING PROTEIN"/>
    <property type="match status" value="1"/>
</dbReference>
<keyword evidence="1" id="KW-1185">Reference proteome</keyword>
<dbReference type="WBParaSite" id="PSU_v2.g12172.t1">
    <property type="protein sequence ID" value="PSU_v2.g12172.t1"/>
    <property type="gene ID" value="PSU_v2.g12172"/>
</dbReference>
<name>A0A914Y064_9BILA</name>
<dbReference type="GO" id="GO:0003676">
    <property type="term" value="F:nucleic acid binding"/>
    <property type="evidence" value="ECO:0007669"/>
    <property type="project" value="InterPro"/>
</dbReference>
<evidence type="ECO:0000313" key="1">
    <source>
        <dbReference type="Proteomes" id="UP000887577"/>
    </source>
</evidence>
<dbReference type="GO" id="GO:0006259">
    <property type="term" value="P:DNA metabolic process"/>
    <property type="evidence" value="ECO:0007669"/>
    <property type="project" value="UniProtKB-ARBA"/>
</dbReference>
<dbReference type="InterPro" id="IPR008042">
    <property type="entry name" value="Retrotrans_Pao"/>
</dbReference>
<dbReference type="SUPFAM" id="SSF56672">
    <property type="entry name" value="DNA/RNA polymerases"/>
    <property type="match status" value="1"/>
</dbReference>
<proteinExistence type="predicted"/>
<dbReference type="Pfam" id="PF05380">
    <property type="entry name" value="Peptidase_A17"/>
    <property type="match status" value="1"/>
</dbReference>
<dbReference type="PANTHER" id="PTHR47331:SF1">
    <property type="entry name" value="GAG-LIKE PROTEIN"/>
    <property type="match status" value="1"/>
</dbReference>
<dbReference type="AlphaFoldDB" id="A0A914Y064"/>
<evidence type="ECO:0000313" key="2">
    <source>
        <dbReference type="WBParaSite" id="PSU_v2.g12172.t1"/>
    </source>
</evidence>
<dbReference type="InterPro" id="IPR036397">
    <property type="entry name" value="RNaseH_sf"/>
</dbReference>
<dbReference type="Gene3D" id="3.30.420.10">
    <property type="entry name" value="Ribonuclease H-like superfamily/Ribonuclease H"/>
    <property type="match status" value="1"/>
</dbReference>
<organism evidence="1 2">
    <name type="scientific">Panagrolaimus superbus</name>
    <dbReference type="NCBI Taxonomy" id="310955"/>
    <lineage>
        <taxon>Eukaryota</taxon>
        <taxon>Metazoa</taxon>
        <taxon>Ecdysozoa</taxon>
        <taxon>Nematoda</taxon>
        <taxon>Chromadorea</taxon>
        <taxon>Rhabditida</taxon>
        <taxon>Tylenchina</taxon>
        <taxon>Panagrolaimomorpha</taxon>
        <taxon>Panagrolaimoidea</taxon>
        <taxon>Panagrolaimidae</taxon>
        <taxon>Panagrolaimus</taxon>
    </lineage>
</organism>
<protein>
    <submittedName>
        <fullName evidence="2">Polyprotein</fullName>
    </submittedName>
</protein>
<dbReference type="Proteomes" id="UP000887577">
    <property type="component" value="Unplaced"/>
</dbReference>
<dbReference type="InterPro" id="IPR043502">
    <property type="entry name" value="DNA/RNA_pol_sf"/>
</dbReference>
<accession>A0A914Y064</accession>
<reference evidence="2" key="1">
    <citation type="submission" date="2022-11" db="UniProtKB">
        <authorList>
            <consortium name="WormBaseParasite"/>
        </authorList>
    </citation>
    <scope>IDENTIFICATION</scope>
</reference>
<sequence>MDKTLIDDVKVLYDERVQFSIRIKRNVFENADPSKVQLHIFADASAQAYGCVAYLRYLDNNNKFQTTLIFAKSRIAPLKPVMTITKLELTATALAQHVAEFLKAEIKDVLIIEKVVIYTDSTTVLYWIKNPEGKGRYVINRVNKLNASDAEFRHVQGTINPADLVSRGCSPSELVNNQLWFEGPTFLRKQKHFGQFQPNLEAENLTSHSLQL</sequence>